<keyword evidence="10" id="KW-1185">Reference proteome</keyword>
<feature type="transmembrane region" description="Helical" evidence="7">
    <location>
        <begin position="124"/>
        <end position="143"/>
    </location>
</feature>
<dbReference type="EMBL" id="CP022358">
    <property type="protein sequence ID" value="ASK67638.1"/>
    <property type="molecule type" value="Genomic_DNA"/>
</dbReference>
<evidence type="ECO:0000256" key="7">
    <source>
        <dbReference type="SAM" id="Phobius"/>
    </source>
</evidence>
<evidence type="ECO:0000259" key="8">
    <source>
        <dbReference type="Pfam" id="PF01757"/>
    </source>
</evidence>
<feature type="domain" description="Acyltransferase 3" evidence="8">
    <location>
        <begin position="8"/>
        <end position="328"/>
    </location>
</feature>
<feature type="transmembrane region" description="Helical" evidence="7">
    <location>
        <begin position="76"/>
        <end position="97"/>
    </location>
</feature>
<dbReference type="GO" id="GO:0005886">
    <property type="term" value="C:plasma membrane"/>
    <property type="evidence" value="ECO:0007669"/>
    <property type="project" value="UniProtKB-SubCell"/>
</dbReference>
<evidence type="ECO:0000256" key="4">
    <source>
        <dbReference type="ARBA" id="ARBA00022692"/>
    </source>
</evidence>
<keyword evidence="9" id="KW-0012">Acyltransferase</keyword>
<evidence type="ECO:0000256" key="2">
    <source>
        <dbReference type="ARBA" id="ARBA00007400"/>
    </source>
</evidence>
<feature type="transmembrane region" description="Helical" evidence="7">
    <location>
        <begin position="243"/>
        <end position="261"/>
    </location>
</feature>
<comment type="similarity">
    <text evidence="2">Belongs to the acyltransferase 3 family.</text>
</comment>
<dbReference type="RefSeq" id="WP_089066736.1">
    <property type="nucleotide sequence ID" value="NZ_CP022358.1"/>
</dbReference>
<feature type="transmembrane region" description="Helical" evidence="7">
    <location>
        <begin position="173"/>
        <end position="191"/>
    </location>
</feature>
<dbReference type="KEGG" id="sbj:CF168_01520"/>
<evidence type="ECO:0000256" key="6">
    <source>
        <dbReference type="ARBA" id="ARBA00023136"/>
    </source>
</evidence>
<gene>
    <name evidence="9" type="ORF">CF168_01520</name>
</gene>
<evidence type="ECO:0000256" key="3">
    <source>
        <dbReference type="ARBA" id="ARBA00022475"/>
    </source>
</evidence>
<keyword evidence="4 7" id="KW-0812">Transmembrane</keyword>
<evidence type="ECO:0000256" key="1">
    <source>
        <dbReference type="ARBA" id="ARBA00004651"/>
    </source>
</evidence>
<dbReference type="InterPro" id="IPR002656">
    <property type="entry name" value="Acyl_transf_3_dom"/>
</dbReference>
<feature type="transmembrane region" description="Helical" evidence="7">
    <location>
        <begin position="38"/>
        <end position="55"/>
    </location>
</feature>
<dbReference type="Pfam" id="PF01757">
    <property type="entry name" value="Acyl_transf_3"/>
    <property type="match status" value="1"/>
</dbReference>
<evidence type="ECO:0000256" key="5">
    <source>
        <dbReference type="ARBA" id="ARBA00022989"/>
    </source>
</evidence>
<name>A0A220UHH0_9GAMM</name>
<proteinExistence type="inferred from homology"/>
<comment type="subcellular location">
    <subcellularLocation>
        <location evidence="1">Cell membrane</location>
        <topology evidence="1">Multi-pass membrane protein</topology>
    </subcellularLocation>
</comment>
<keyword evidence="6 7" id="KW-0472">Membrane</keyword>
<keyword evidence="3" id="KW-1003">Cell membrane</keyword>
<dbReference type="GO" id="GO:0009246">
    <property type="term" value="P:enterobacterial common antigen biosynthetic process"/>
    <property type="evidence" value="ECO:0007669"/>
    <property type="project" value="TreeGrafter"/>
</dbReference>
<feature type="transmembrane region" description="Helical" evidence="7">
    <location>
        <begin position="9"/>
        <end position="26"/>
    </location>
</feature>
<evidence type="ECO:0000313" key="9">
    <source>
        <dbReference type="EMBL" id="ASK67638.1"/>
    </source>
</evidence>
<dbReference type="GO" id="GO:0016413">
    <property type="term" value="F:O-acetyltransferase activity"/>
    <property type="evidence" value="ECO:0007669"/>
    <property type="project" value="TreeGrafter"/>
</dbReference>
<protein>
    <submittedName>
        <fullName evidence="9">Acyltransferase</fullName>
    </submittedName>
</protein>
<reference evidence="9 10" key="1">
    <citation type="submission" date="2017-07" db="EMBL/GenBank/DDBJ databases">
        <title>Phenotypical and genomic characterization of a clinical isolate of Shewanella bicestrii sp. nov. producing an extended-spectrum beta-lactamase and a new oxacillinase variant.</title>
        <authorList>
            <person name="Jousset A.B."/>
            <person name="Bonnin R.A."/>
            <person name="Girlich D."/>
            <person name="Dabos L."/>
            <person name="Potron A."/>
            <person name="Dortet L."/>
            <person name="Glaser P."/>
            <person name="Naas T."/>
        </authorList>
    </citation>
    <scope>NUCLEOTIDE SEQUENCE [LARGE SCALE GENOMIC DNA]</scope>
    <source>
        <strain evidence="9 10">JAB-1</strain>
    </source>
</reference>
<evidence type="ECO:0000313" key="10">
    <source>
        <dbReference type="Proteomes" id="UP000198367"/>
    </source>
</evidence>
<dbReference type="AlphaFoldDB" id="A0A220UHH0"/>
<dbReference type="PANTHER" id="PTHR40074:SF2">
    <property type="entry name" value="O-ACETYLTRANSFERASE WECH"/>
    <property type="match status" value="1"/>
</dbReference>
<dbReference type="Proteomes" id="UP000198367">
    <property type="component" value="Chromosome"/>
</dbReference>
<sequence length="345" mass="40580">MRKNQLEFTYMRGIAIIFIVLGHSIYNSGEGFPLLLENLLRGGTALFVFISGYFFHRIFYKDFDYGKFMKNKVQNVLYPFLFVSVIGLFCLSLRWVFLEHQPLEQVLLSIFYTVRNGYILYPHWYIPFIMAVFLFSPVFLWFIRCSQQMRWTLFVLSCVVAILLHRPIGNVNFIHSVVYFMPFYLIGILYSQDEHIVTRYGSIFSALAVIFLIVSLVEQSYIVQHIGNYHKAPFEYNGIDWQFIQKLSLCVLVLNFCDWLSKRSRIPWLVETAEMSFAIFFIHPLFDMLFNTVATVLRYRLPPGSWVTSILFSAGIFIFLMVGSVITARFIKKRLGNRSRLYIGW</sequence>
<feature type="transmembrane region" description="Helical" evidence="7">
    <location>
        <begin position="306"/>
        <end position="331"/>
    </location>
</feature>
<keyword evidence="9" id="KW-0808">Transferase</keyword>
<organism evidence="9 10">
    <name type="scientific">Shewanella bicestrii</name>
    <dbReference type="NCBI Taxonomy" id="2018305"/>
    <lineage>
        <taxon>Bacteria</taxon>
        <taxon>Pseudomonadati</taxon>
        <taxon>Pseudomonadota</taxon>
        <taxon>Gammaproteobacteria</taxon>
        <taxon>Alteromonadales</taxon>
        <taxon>Shewanellaceae</taxon>
        <taxon>Shewanella</taxon>
    </lineage>
</organism>
<dbReference type="PANTHER" id="PTHR40074">
    <property type="entry name" value="O-ACETYLTRANSFERASE WECH"/>
    <property type="match status" value="1"/>
</dbReference>
<accession>A0A220UHH0</accession>
<keyword evidence="5 7" id="KW-1133">Transmembrane helix</keyword>
<feature type="transmembrane region" description="Helical" evidence="7">
    <location>
        <begin position="150"/>
        <end position="167"/>
    </location>
</feature>
<feature type="transmembrane region" description="Helical" evidence="7">
    <location>
        <begin position="203"/>
        <end position="223"/>
    </location>
</feature>